<evidence type="ECO:0000256" key="1">
    <source>
        <dbReference type="SAM" id="MobiDB-lite"/>
    </source>
</evidence>
<name>A0A426X6V2_ENSVE</name>
<protein>
    <submittedName>
        <fullName evidence="2">Uncharacterized protein</fullName>
    </submittedName>
</protein>
<organism evidence="2 3">
    <name type="scientific">Ensete ventricosum</name>
    <name type="common">Abyssinian banana</name>
    <name type="synonym">Musa ensete</name>
    <dbReference type="NCBI Taxonomy" id="4639"/>
    <lineage>
        <taxon>Eukaryota</taxon>
        <taxon>Viridiplantae</taxon>
        <taxon>Streptophyta</taxon>
        <taxon>Embryophyta</taxon>
        <taxon>Tracheophyta</taxon>
        <taxon>Spermatophyta</taxon>
        <taxon>Magnoliopsida</taxon>
        <taxon>Liliopsida</taxon>
        <taxon>Zingiberales</taxon>
        <taxon>Musaceae</taxon>
        <taxon>Ensete</taxon>
    </lineage>
</organism>
<accession>A0A426X6V2</accession>
<proteinExistence type="predicted"/>
<gene>
    <name evidence="2" type="ORF">B296_00038829</name>
</gene>
<comment type="caution">
    <text evidence="2">The sequence shown here is derived from an EMBL/GenBank/DDBJ whole genome shotgun (WGS) entry which is preliminary data.</text>
</comment>
<evidence type="ECO:0000313" key="2">
    <source>
        <dbReference type="EMBL" id="RRT35211.1"/>
    </source>
</evidence>
<sequence>LRHSYGESFGLLLVISRCVPSELPDPFGESPSELRRDPTTSSEPGPMPKLDLGRSSRCNSIALVIVSPA</sequence>
<feature type="non-terminal residue" evidence="2">
    <location>
        <position position="1"/>
    </location>
</feature>
<dbReference type="AlphaFoldDB" id="A0A426X6V2"/>
<feature type="region of interest" description="Disordered" evidence="1">
    <location>
        <begin position="23"/>
        <end position="54"/>
    </location>
</feature>
<dbReference type="Proteomes" id="UP000287651">
    <property type="component" value="Unassembled WGS sequence"/>
</dbReference>
<reference evidence="2 3" key="1">
    <citation type="journal article" date="2014" name="Agronomy (Basel)">
        <title>A Draft Genome Sequence for Ensete ventricosum, the Drought-Tolerant Tree Against Hunger.</title>
        <authorList>
            <person name="Harrison J."/>
            <person name="Moore K.A."/>
            <person name="Paszkiewicz K."/>
            <person name="Jones T."/>
            <person name="Grant M."/>
            <person name="Ambacheew D."/>
            <person name="Muzemil S."/>
            <person name="Studholme D.J."/>
        </authorList>
    </citation>
    <scope>NUCLEOTIDE SEQUENCE [LARGE SCALE GENOMIC DNA]</scope>
</reference>
<dbReference type="EMBL" id="AMZH03025381">
    <property type="protein sequence ID" value="RRT35211.1"/>
    <property type="molecule type" value="Genomic_DNA"/>
</dbReference>
<evidence type="ECO:0000313" key="3">
    <source>
        <dbReference type="Proteomes" id="UP000287651"/>
    </source>
</evidence>